<keyword evidence="11" id="KW-1185">Reference proteome</keyword>
<feature type="domain" description="Response regulatory" evidence="8">
    <location>
        <begin position="7"/>
        <end position="125"/>
    </location>
</feature>
<sequence length="354" mass="37490">MSPGPIRVLIVDDSQVTRMLLAHLIEQDPSLQVAGAVGRGDQAVAFVQASPPDVVLMDIHMDGMDGFEATRTIMESRPVPIVMCSAVTDVHAVATAFRVYEAGAVALVEKPVGSEHPDHARLARELLQTLRLMSEVKVVRRWARKPLSKPTLQPPAPSYGIEFVAVGASTGGPPALQTLLGGLDKDFPVPIVVVQHISAGFLPGLSEWLGQTTALQVQIAAHGIEARPGHVYLAPDDAHLAVGEKRSLRLERGVPENGLRPAVDHLFHSVARCCGHHAVGILLTGMGRDGARGLQAMHELGATTLVQDKASSVVFGMPGEAVALGAASQVLPLDRIADALLRVVKPHSESRATS</sequence>
<protein>
    <recommendedName>
        <fullName evidence="5">Protein-glutamate methylesterase/protein-glutamine glutaminase</fullName>
        <ecNumber evidence="5">3.1.1.61</ecNumber>
        <ecNumber evidence="5">3.5.1.44</ecNumber>
    </recommendedName>
</protein>
<evidence type="ECO:0000256" key="7">
    <source>
        <dbReference type="PROSITE-ProRule" id="PRU00169"/>
    </source>
</evidence>
<evidence type="ECO:0000256" key="5">
    <source>
        <dbReference type="HAMAP-Rule" id="MF_00099"/>
    </source>
</evidence>
<dbReference type="Pfam" id="PF01339">
    <property type="entry name" value="CheB_methylest"/>
    <property type="match status" value="1"/>
</dbReference>
<dbReference type="EC" id="3.1.1.61" evidence="5"/>
<dbReference type="HAMAP" id="MF_00099">
    <property type="entry name" value="CheB_chemtxs"/>
    <property type="match status" value="1"/>
</dbReference>
<feature type="active site" evidence="5 6">
    <location>
        <position position="169"/>
    </location>
</feature>
<organism evidence="10 11">
    <name type="scientific">Frateuria terrea</name>
    <dbReference type="NCBI Taxonomy" id="529704"/>
    <lineage>
        <taxon>Bacteria</taxon>
        <taxon>Pseudomonadati</taxon>
        <taxon>Pseudomonadota</taxon>
        <taxon>Gammaproteobacteria</taxon>
        <taxon>Lysobacterales</taxon>
        <taxon>Rhodanobacteraceae</taxon>
        <taxon>Frateuria</taxon>
    </lineage>
</organism>
<dbReference type="PROSITE" id="PS50110">
    <property type="entry name" value="RESPONSE_REGULATORY"/>
    <property type="match status" value="1"/>
</dbReference>
<dbReference type="STRING" id="529704.SAMN02927913_1786"/>
<dbReference type="EC" id="3.5.1.44" evidence="5"/>
<evidence type="ECO:0000313" key="11">
    <source>
        <dbReference type="Proteomes" id="UP000199420"/>
    </source>
</evidence>
<dbReference type="InterPro" id="IPR001789">
    <property type="entry name" value="Sig_transdc_resp-reg_receiver"/>
</dbReference>
<evidence type="ECO:0000256" key="4">
    <source>
        <dbReference type="ARBA" id="ARBA00048267"/>
    </source>
</evidence>
<comment type="catalytic activity">
    <reaction evidence="4 5">
        <text>[protein]-L-glutamate 5-O-methyl ester + H2O = L-glutamyl-[protein] + methanol + H(+)</text>
        <dbReference type="Rhea" id="RHEA:23236"/>
        <dbReference type="Rhea" id="RHEA-COMP:10208"/>
        <dbReference type="Rhea" id="RHEA-COMP:10311"/>
        <dbReference type="ChEBI" id="CHEBI:15377"/>
        <dbReference type="ChEBI" id="CHEBI:15378"/>
        <dbReference type="ChEBI" id="CHEBI:17790"/>
        <dbReference type="ChEBI" id="CHEBI:29973"/>
        <dbReference type="ChEBI" id="CHEBI:82795"/>
        <dbReference type="EC" id="3.1.1.61"/>
    </reaction>
</comment>
<evidence type="ECO:0000313" key="10">
    <source>
        <dbReference type="EMBL" id="SEI88888.1"/>
    </source>
</evidence>
<evidence type="ECO:0000259" key="9">
    <source>
        <dbReference type="PROSITE" id="PS50122"/>
    </source>
</evidence>
<reference evidence="10 11" key="1">
    <citation type="submission" date="2016-10" db="EMBL/GenBank/DDBJ databases">
        <authorList>
            <person name="de Groot N.N."/>
        </authorList>
    </citation>
    <scope>NUCLEOTIDE SEQUENCE [LARGE SCALE GENOMIC DNA]</scope>
    <source>
        <strain evidence="10 11">DSM 26515</strain>
    </source>
</reference>
<dbReference type="InterPro" id="IPR035909">
    <property type="entry name" value="CheB_C"/>
</dbReference>
<evidence type="ECO:0000256" key="6">
    <source>
        <dbReference type="PROSITE-ProRule" id="PRU00050"/>
    </source>
</evidence>
<comment type="domain">
    <text evidence="5">Contains a C-terminal catalytic domain, and an N-terminal region which modulates catalytic activity.</text>
</comment>
<dbReference type="Proteomes" id="UP000199420">
    <property type="component" value="Unassembled WGS sequence"/>
</dbReference>
<dbReference type="Gene3D" id="3.40.50.180">
    <property type="entry name" value="Methylesterase CheB, C-terminal domain"/>
    <property type="match status" value="1"/>
</dbReference>
<keyword evidence="5 7" id="KW-0597">Phosphoprotein</keyword>
<dbReference type="NCBIfam" id="NF001965">
    <property type="entry name" value="PRK00742.1"/>
    <property type="match status" value="1"/>
</dbReference>
<dbReference type="Pfam" id="PF00072">
    <property type="entry name" value="Response_reg"/>
    <property type="match status" value="1"/>
</dbReference>
<comment type="function">
    <text evidence="5">Involved in chemotaxis. Part of a chemotaxis signal transduction system that modulates chemotaxis in response to various stimuli. Catalyzes the demethylation of specific methylglutamate residues introduced into the chemoreceptors (methyl-accepting chemotaxis proteins or MCP) by CheR. Also mediates the irreversible deamidation of specific glutamine residues to glutamic acid.</text>
</comment>
<dbReference type="RefSeq" id="WP_091336052.1">
    <property type="nucleotide sequence ID" value="NZ_FNYC01000003.1"/>
</dbReference>
<dbReference type="InterPro" id="IPR000673">
    <property type="entry name" value="Sig_transdc_resp-reg_Me-estase"/>
</dbReference>
<dbReference type="GO" id="GO:0006935">
    <property type="term" value="P:chemotaxis"/>
    <property type="evidence" value="ECO:0007669"/>
    <property type="project" value="UniProtKB-UniRule"/>
</dbReference>
<proteinExistence type="inferred from homology"/>
<keyword evidence="1 5" id="KW-0963">Cytoplasm</keyword>
<dbReference type="PANTHER" id="PTHR42872:SF6">
    <property type="entry name" value="PROTEIN-GLUTAMATE METHYLESTERASE_PROTEIN-GLUTAMINE GLUTAMINASE"/>
    <property type="match status" value="1"/>
</dbReference>
<dbReference type="CDD" id="cd16432">
    <property type="entry name" value="CheB_Rec"/>
    <property type="match status" value="1"/>
</dbReference>
<keyword evidence="2 5" id="KW-0145">Chemotaxis</keyword>
<feature type="active site" evidence="5 6">
    <location>
        <position position="196"/>
    </location>
</feature>
<evidence type="ECO:0000256" key="1">
    <source>
        <dbReference type="ARBA" id="ARBA00022490"/>
    </source>
</evidence>
<feature type="modified residue" description="4-aspartylphosphate" evidence="5 7">
    <location>
        <position position="58"/>
    </location>
</feature>
<dbReference type="OrthoDB" id="9793421at2"/>
<evidence type="ECO:0000256" key="3">
    <source>
        <dbReference type="ARBA" id="ARBA00022801"/>
    </source>
</evidence>
<dbReference type="InterPro" id="IPR011006">
    <property type="entry name" value="CheY-like_superfamily"/>
</dbReference>
<comment type="catalytic activity">
    <reaction evidence="5">
        <text>L-glutaminyl-[protein] + H2O = L-glutamyl-[protein] + NH4(+)</text>
        <dbReference type="Rhea" id="RHEA:16441"/>
        <dbReference type="Rhea" id="RHEA-COMP:10207"/>
        <dbReference type="Rhea" id="RHEA-COMP:10208"/>
        <dbReference type="ChEBI" id="CHEBI:15377"/>
        <dbReference type="ChEBI" id="CHEBI:28938"/>
        <dbReference type="ChEBI" id="CHEBI:29973"/>
        <dbReference type="ChEBI" id="CHEBI:30011"/>
        <dbReference type="EC" id="3.5.1.44"/>
    </reaction>
</comment>
<feature type="active site" evidence="5 6">
    <location>
        <position position="289"/>
    </location>
</feature>
<accession>A0A1H6U942</accession>
<dbReference type="SUPFAM" id="SSF52172">
    <property type="entry name" value="CheY-like"/>
    <property type="match status" value="1"/>
</dbReference>
<dbReference type="GO" id="GO:0000156">
    <property type="term" value="F:phosphorelay response regulator activity"/>
    <property type="evidence" value="ECO:0007669"/>
    <property type="project" value="InterPro"/>
</dbReference>
<feature type="domain" description="CheB-type methylesterase" evidence="9">
    <location>
        <begin position="157"/>
        <end position="347"/>
    </location>
</feature>
<dbReference type="GO" id="GO:0008984">
    <property type="term" value="F:protein-glutamate methylesterase activity"/>
    <property type="evidence" value="ECO:0007669"/>
    <property type="project" value="UniProtKB-UniRule"/>
</dbReference>
<name>A0A1H6U942_9GAMM</name>
<gene>
    <name evidence="5" type="primary">cheB</name>
    <name evidence="10" type="ORF">SAMN04487997_1938</name>
</gene>
<evidence type="ECO:0000256" key="2">
    <source>
        <dbReference type="ARBA" id="ARBA00022500"/>
    </source>
</evidence>
<dbReference type="PANTHER" id="PTHR42872">
    <property type="entry name" value="PROTEIN-GLUTAMATE METHYLESTERASE/PROTEIN-GLUTAMINE GLUTAMINASE"/>
    <property type="match status" value="1"/>
</dbReference>
<dbReference type="PROSITE" id="PS50122">
    <property type="entry name" value="CHEB"/>
    <property type="match status" value="1"/>
</dbReference>
<dbReference type="SUPFAM" id="SSF52738">
    <property type="entry name" value="Methylesterase CheB, C-terminal domain"/>
    <property type="match status" value="1"/>
</dbReference>
<dbReference type="EMBL" id="FNYC01000003">
    <property type="protein sequence ID" value="SEI88888.1"/>
    <property type="molecule type" value="Genomic_DNA"/>
</dbReference>
<comment type="PTM">
    <text evidence="5">Phosphorylated by CheA. Phosphorylation of the N-terminal regulatory domain activates the methylesterase activity.</text>
</comment>
<evidence type="ECO:0000259" key="8">
    <source>
        <dbReference type="PROSITE" id="PS50110"/>
    </source>
</evidence>
<dbReference type="Gene3D" id="3.40.50.2300">
    <property type="match status" value="1"/>
</dbReference>
<comment type="subcellular location">
    <subcellularLocation>
        <location evidence="5">Cytoplasm</location>
    </subcellularLocation>
</comment>
<dbReference type="PIRSF" id="PIRSF000876">
    <property type="entry name" value="RR_chemtxs_CheB"/>
    <property type="match status" value="1"/>
</dbReference>
<dbReference type="GO" id="GO:0005737">
    <property type="term" value="C:cytoplasm"/>
    <property type="evidence" value="ECO:0007669"/>
    <property type="project" value="UniProtKB-SubCell"/>
</dbReference>
<dbReference type="InterPro" id="IPR008248">
    <property type="entry name" value="CheB-like"/>
</dbReference>
<dbReference type="AlphaFoldDB" id="A0A1H6U942"/>
<dbReference type="SMART" id="SM00448">
    <property type="entry name" value="REC"/>
    <property type="match status" value="1"/>
</dbReference>
<keyword evidence="3 5" id="KW-0378">Hydrolase</keyword>
<dbReference type="NCBIfam" id="NF009206">
    <property type="entry name" value="PRK12555.1"/>
    <property type="match status" value="1"/>
</dbReference>
<comment type="similarity">
    <text evidence="5">Belongs to the CheB family.</text>
</comment>
<dbReference type="GO" id="GO:0050568">
    <property type="term" value="F:protein-glutamine glutaminase activity"/>
    <property type="evidence" value="ECO:0007669"/>
    <property type="project" value="UniProtKB-UniRule"/>
</dbReference>
<dbReference type="CDD" id="cd17541">
    <property type="entry name" value="REC_CheB-like"/>
    <property type="match status" value="1"/>
</dbReference>